<dbReference type="GO" id="GO:0016020">
    <property type="term" value="C:membrane"/>
    <property type="evidence" value="ECO:0007669"/>
    <property type="project" value="UniProtKB-SubCell"/>
</dbReference>
<dbReference type="Pfam" id="PF05978">
    <property type="entry name" value="UNC-93"/>
    <property type="match status" value="1"/>
</dbReference>
<evidence type="ECO:0000256" key="2">
    <source>
        <dbReference type="ARBA" id="ARBA00022692"/>
    </source>
</evidence>
<proteinExistence type="predicted"/>
<dbReference type="AlphaFoldDB" id="A0A9W7XQG4"/>
<dbReference type="PANTHER" id="PTHR23294">
    <property type="entry name" value="ET TRANSLATION PRODUCT-RELATED"/>
    <property type="match status" value="1"/>
</dbReference>
<feature type="transmembrane region" description="Helical" evidence="5">
    <location>
        <begin position="136"/>
        <end position="157"/>
    </location>
</feature>
<evidence type="ECO:0000313" key="6">
    <source>
        <dbReference type="EMBL" id="KAJ1647064.1"/>
    </source>
</evidence>
<comment type="caution">
    <text evidence="6">The sequence shown here is derived from an EMBL/GenBank/DDBJ whole genome shotgun (WGS) entry which is preliminary data.</text>
</comment>
<feature type="transmembrane region" description="Helical" evidence="5">
    <location>
        <begin position="169"/>
        <end position="189"/>
    </location>
</feature>
<dbReference type="PANTHER" id="PTHR23294:SF59">
    <property type="entry name" value="UNC93-LIKE PROTEIN C922.05C"/>
    <property type="match status" value="1"/>
</dbReference>
<dbReference type="SUPFAM" id="SSF103473">
    <property type="entry name" value="MFS general substrate transporter"/>
    <property type="match status" value="1"/>
</dbReference>
<keyword evidence="4 5" id="KW-0472">Membrane</keyword>
<feature type="transmembrane region" description="Helical" evidence="5">
    <location>
        <begin position="12"/>
        <end position="31"/>
    </location>
</feature>
<dbReference type="InterPro" id="IPR036259">
    <property type="entry name" value="MFS_trans_sf"/>
</dbReference>
<dbReference type="EMBL" id="JANBOH010000040">
    <property type="protein sequence ID" value="KAJ1647064.1"/>
    <property type="molecule type" value="Genomic_DNA"/>
</dbReference>
<comment type="subcellular location">
    <subcellularLocation>
        <location evidence="1">Membrane</location>
        <topology evidence="1">Multi-pass membrane protein</topology>
    </subcellularLocation>
</comment>
<feature type="transmembrane region" description="Helical" evidence="5">
    <location>
        <begin position="99"/>
        <end position="124"/>
    </location>
</feature>
<evidence type="ECO:0000256" key="1">
    <source>
        <dbReference type="ARBA" id="ARBA00004141"/>
    </source>
</evidence>
<feature type="transmembrane region" description="Helical" evidence="5">
    <location>
        <begin position="51"/>
        <end position="67"/>
    </location>
</feature>
<keyword evidence="7" id="KW-1185">Reference proteome</keyword>
<dbReference type="InterPro" id="IPR010291">
    <property type="entry name" value="Ion_channel_UNC-93"/>
</dbReference>
<dbReference type="InterPro" id="IPR051617">
    <property type="entry name" value="UNC-93-like_regulator"/>
</dbReference>
<organism evidence="6 7">
    <name type="scientific">Coemansia asiatica</name>
    <dbReference type="NCBI Taxonomy" id="1052880"/>
    <lineage>
        <taxon>Eukaryota</taxon>
        <taxon>Fungi</taxon>
        <taxon>Fungi incertae sedis</taxon>
        <taxon>Zoopagomycota</taxon>
        <taxon>Kickxellomycotina</taxon>
        <taxon>Kickxellomycetes</taxon>
        <taxon>Kickxellales</taxon>
        <taxon>Kickxellaceae</taxon>
        <taxon>Coemansia</taxon>
    </lineage>
</organism>
<evidence type="ECO:0000256" key="3">
    <source>
        <dbReference type="ARBA" id="ARBA00022989"/>
    </source>
</evidence>
<gene>
    <name evidence="6" type="ORF">LPJ64_001528</name>
</gene>
<name>A0A9W7XQG4_9FUNG</name>
<evidence type="ECO:0008006" key="8">
    <source>
        <dbReference type="Google" id="ProtNLM"/>
    </source>
</evidence>
<accession>A0A9W7XQG4</accession>
<sequence>MGTLLPYFASKTQVIILGFVCFGCPGMFNALNGTGGGGQVDRTAGNNANTALYVCFIFSGLFGGAIVNRFGVRFTMFFGGIMFALYSASYIYINHTGNSWFTIWSGAMLGIGAGIFWTAQGMIMMSYPLENEKGRFITIFWVIFNLGGVIGGIVLLATNYNHDGPLSDAAYGAFLTIEVCGALCALVLAPPSRVQRTDGSGIEIQKVENIMHDALAILRLFADPRMLILIPMMFSSNFYYSYQFGPYNGSLFTTRTKGFNNIWYWGAQMATSFLFTRMLDHPALSRKIRALTGVVTTFCVVNAVWSGALHMQSKYTHGATSTSQTDYPGGPIDFMQTSRAAGPCILYACMGIQDALWNNMAYWLLGTITNDATRLARYAGFYKAIQSLGAAVSWQLDAKNVAFKTQLVVNWVLLDISSILMCYLSFKVQDTANVFREYEDQVAVKAGITEENAAAIDTPLCGYESPMLS</sequence>
<keyword evidence="2 5" id="KW-0812">Transmembrane</keyword>
<dbReference type="Proteomes" id="UP001145021">
    <property type="component" value="Unassembled WGS sequence"/>
</dbReference>
<reference evidence="6" key="1">
    <citation type="submission" date="2022-07" db="EMBL/GenBank/DDBJ databases">
        <title>Phylogenomic reconstructions and comparative analyses of Kickxellomycotina fungi.</title>
        <authorList>
            <person name="Reynolds N.K."/>
            <person name="Stajich J.E."/>
            <person name="Barry K."/>
            <person name="Grigoriev I.V."/>
            <person name="Crous P."/>
            <person name="Smith M.E."/>
        </authorList>
    </citation>
    <scope>NUCLEOTIDE SEQUENCE</scope>
    <source>
        <strain evidence="6">NBRC 105413</strain>
    </source>
</reference>
<evidence type="ECO:0000256" key="5">
    <source>
        <dbReference type="SAM" id="Phobius"/>
    </source>
</evidence>
<keyword evidence="3 5" id="KW-1133">Transmembrane helix</keyword>
<evidence type="ECO:0000256" key="4">
    <source>
        <dbReference type="ARBA" id="ARBA00023136"/>
    </source>
</evidence>
<feature type="transmembrane region" description="Helical" evidence="5">
    <location>
        <begin position="74"/>
        <end position="93"/>
    </location>
</feature>
<protein>
    <recommendedName>
        <fullName evidence="8">MFS general substrate transporter</fullName>
    </recommendedName>
</protein>
<dbReference type="Gene3D" id="1.20.1250.20">
    <property type="entry name" value="MFS general substrate transporter like domains"/>
    <property type="match status" value="1"/>
</dbReference>
<evidence type="ECO:0000313" key="7">
    <source>
        <dbReference type="Proteomes" id="UP001145021"/>
    </source>
</evidence>